<accession>A0ABU9C0Z1</accession>
<reference evidence="3 4" key="1">
    <citation type="submission" date="2024-04" db="EMBL/GenBank/DDBJ databases">
        <title>Novel species of the genus Ideonella isolated from streams.</title>
        <authorList>
            <person name="Lu H."/>
        </authorList>
    </citation>
    <scope>NUCLEOTIDE SEQUENCE [LARGE SCALE GENOMIC DNA]</scope>
    <source>
        <strain evidence="3 4">LYT19W</strain>
    </source>
</reference>
<evidence type="ECO:0000259" key="2">
    <source>
        <dbReference type="SMART" id="SM01321"/>
    </source>
</evidence>
<protein>
    <submittedName>
        <fullName evidence="3">Transposase</fullName>
    </submittedName>
</protein>
<dbReference type="PANTHER" id="PTHR34322">
    <property type="entry name" value="TRANSPOSASE, Y1_TNP DOMAIN-CONTAINING"/>
    <property type="match status" value="1"/>
</dbReference>
<name>A0ABU9C0Z1_9BURK</name>
<dbReference type="Proteomes" id="UP001379945">
    <property type="component" value="Unassembled WGS sequence"/>
</dbReference>
<dbReference type="InterPro" id="IPR036515">
    <property type="entry name" value="Transposase_17_sf"/>
</dbReference>
<organism evidence="3 4">
    <name type="scientific">Ideonella margarita</name>
    <dbReference type="NCBI Taxonomy" id="2984191"/>
    <lineage>
        <taxon>Bacteria</taxon>
        <taxon>Pseudomonadati</taxon>
        <taxon>Pseudomonadota</taxon>
        <taxon>Betaproteobacteria</taxon>
        <taxon>Burkholderiales</taxon>
        <taxon>Sphaerotilaceae</taxon>
        <taxon>Ideonella</taxon>
    </lineage>
</organism>
<dbReference type="SMART" id="SM01321">
    <property type="entry name" value="Y1_Tnp"/>
    <property type="match status" value="1"/>
</dbReference>
<dbReference type="SUPFAM" id="SSF143422">
    <property type="entry name" value="Transposase IS200-like"/>
    <property type="match status" value="1"/>
</dbReference>
<gene>
    <name evidence="3" type="ORF">AACH00_03650</name>
</gene>
<feature type="region of interest" description="Disordered" evidence="1">
    <location>
        <begin position="215"/>
        <end position="236"/>
    </location>
</feature>
<evidence type="ECO:0000313" key="3">
    <source>
        <dbReference type="EMBL" id="MEK8045438.1"/>
    </source>
</evidence>
<evidence type="ECO:0000256" key="1">
    <source>
        <dbReference type="SAM" id="MobiDB-lite"/>
    </source>
</evidence>
<comment type="caution">
    <text evidence="3">The sequence shown here is derived from an EMBL/GenBank/DDBJ whole genome shotgun (WGS) entry which is preliminary data.</text>
</comment>
<dbReference type="EMBL" id="JBBUTI010000002">
    <property type="protein sequence ID" value="MEK8045438.1"/>
    <property type="molecule type" value="Genomic_DNA"/>
</dbReference>
<dbReference type="PANTHER" id="PTHR34322:SF2">
    <property type="entry name" value="TRANSPOSASE IS200-LIKE DOMAIN-CONTAINING PROTEIN"/>
    <property type="match status" value="1"/>
</dbReference>
<keyword evidence="4" id="KW-1185">Reference proteome</keyword>
<dbReference type="Gene3D" id="3.30.70.1290">
    <property type="entry name" value="Transposase IS200-like"/>
    <property type="match status" value="1"/>
</dbReference>
<evidence type="ECO:0000313" key="4">
    <source>
        <dbReference type="Proteomes" id="UP001379945"/>
    </source>
</evidence>
<proteinExistence type="predicted"/>
<feature type="domain" description="Transposase IS200-like" evidence="2">
    <location>
        <begin position="9"/>
        <end position="124"/>
    </location>
</feature>
<dbReference type="Pfam" id="PF01797">
    <property type="entry name" value="Y1_Tnp"/>
    <property type="match status" value="1"/>
</dbReference>
<dbReference type="InterPro" id="IPR002686">
    <property type="entry name" value="Transposase_17"/>
</dbReference>
<sequence>MARQVRLVAPGHPHHVIQRGNNRGLIVHDDVDRKHYLQVLGDVAIEHRVSIHAYVLMDNHVHLLVSPSTEQSLSRMMQSLGRRYVGWFNHRHGRTGTLWEGRFRAQVIDADGWLLSCLKYIELNPHRAGLASGLLDWPWSSLSHHIGERRDPLITDHPAFWQLGNTPFERDINYRRWLEEGLSDTDRQHITATLMRGATLGNDAFVHQVGVLTQRDLSPRPRGRPRKVPGIDSVPN</sequence>
<dbReference type="RefSeq" id="WP_341397612.1">
    <property type="nucleotide sequence ID" value="NZ_JBBUTI010000002.1"/>
</dbReference>